<dbReference type="CDD" id="cd17920">
    <property type="entry name" value="DEXHc_RecQ"/>
    <property type="match status" value="1"/>
</dbReference>
<comment type="catalytic activity">
    <reaction evidence="9">
        <text>Couples ATP hydrolysis with the unwinding of duplex DNA by translocating in the 3'-5' direction.</text>
        <dbReference type="EC" id="5.6.2.4"/>
    </reaction>
</comment>
<dbReference type="GO" id="GO:0016787">
    <property type="term" value="F:hydrolase activity"/>
    <property type="evidence" value="ECO:0007669"/>
    <property type="project" value="UniProtKB-KW"/>
</dbReference>
<evidence type="ECO:0000256" key="11">
    <source>
        <dbReference type="ARBA" id="ARBA00044535"/>
    </source>
</evidence>
<dbReference type="Gene3D" id="3.40.50.300">
    <property type="entry name" value="P-loop containing nucleotide triphosphate hydrolases"/>
    <property type="match status" value="2"/>
</dbReference>
<evidence type="ECO:0000259" key="14">
    <source>
        <dbReference type="PROSITE" id="PS51194"/>
    </source>
</evidence>
<dbReference type="PROSITE" id="PS51192">
    <property type="entry name" value="HELICASE_ATP_BIND_1"/>
    <property type="match status" value="1"/>
</dbReference>
<proteinExistence type="inferred from homology"/>
<evidence type="ECO:0000313" key="16">
    <source>
        <dbReference type="Proteomes" id="UP000231453"/>
    </source>
</evidence>
<dbReference type="PANTHER" id="PTHR13710:SF105">
    <property type="entry name" value="ATP-DEPENDENT DNA HELICASE Q1"/>
    <property type="match status" value="1"/>
</dbReference>
<dbReference type="SUPFAM" id="SSF52540">
    <property type="entry name" value="P-loop containing nucleoside triphosphate hydrolases"/>
    <property type="match status" value="1"/>
</dbReference>
<organism evidence="15 16">
    <name type="scientific">Candidatus Magasanikbacteria bacterium CG_4_10_14_0_2_um_filter_33_14</name>
    <dbReference type="NCBI Taxonomy" id="1974636"/>
    <lineage>
        <taxon>Bacteria</taxon>
        <taxon>Candidatus Magasanikiibacteriota</taxon>
    </lineage>
</organism>
<feature type="domain" description="Helicase C-terminal" evidence="14">
    <location>
        <begin position="221"/>
        <end position="382"/>
    </location>
</feature>
<evidence type="ECO:0000259" key="13">
    <source>
        <dbReference type="PROSITE" id="PS51192"/>
    </source>
</evidence>
<keyword evidence="5 15" id="KW-0347">Helicase</keyword>
<evidence type="ECO:0000256" key="1">
    <source>
        <dbReference type="ARBA" id="ARBA00005446"/>
    </source>
</evidence>
<gene>
    <name evidence="15" type="ORF">COX80_01405</name>
</gene>
<keyword evidence="4" id="KW-0378">Hydrolase</keyword>
<comment type="caution">
    <text evidence="15">The sequence shown here is derived from an EMBL/GenBank/DDBJ whole genome shotgun (WGS) entry which is preliminary data.</text>
</comment>
<dbReference type="CDD" id="cd18794">
    <property type="entry name" value="SF2_C_RecQ"/>
    <property type="match status" value="1"/>
</dbReference>
<dbReference type="InterPro" id="IPR011545">
    <property type="entry name" value="DEAD/DEAH_box_helicase_dom"/>
</dbReference>
<dbReference type="FunFam" id="3.40.50.300:FF:001456">
    <property type="entry name" value="ATP-dependent DNA helicase"/>
    <property type="match status" value="1"/>
</dbReference>
<keyword evidence="7" id="KW-0238">DNA-binding</keyword>
<keyword evidence="2" id="KW-0479">Metal-binding</keyword>
<evidence type="ECO:0000256" key="6">
    <source>
        <dbReference type="ARBA" id="ARBA00022840"/>
    </source>
</evidence>
<dbReference type="GO" id="GO:0043590">
    <property type="term" value="C:bacterial nucleoid"/>
    <property type="evidence" value="ECO:0007669"/>
    <property type="project" value="TreeGrafter"/>
</dbReference>
<dbReference type="Proteomes" id="UP000231453">
    <property type="component" value="Unassembled WGS sequence"/>
</dbReference>
<dbReference type="GO" id="GO:0009378">
    <property type="term" value="F:four-way junction helicase activity"/>
    <property type="evidence" value="ECO:0007669"/>
    <property type="project" value="TreeGrafter"/>
</dbReference>
<dbReference type="InterPro" id="IPR029491">
    <property type="entry name" value="Helicase_HTH"/>
</dbReference>
<dbReference type="Pfam" id="PF00270">
    <property type="entry name" value="DEAD"/>
    <property type="match status" value="1"/>
</dbReference>
<dbReference type="InterPro" id="IPR001650">
    <property type="entry name" value="Helicase_C-like"/>
</dbReference>
<dbReference type="GO" id="GO:0030894">
    <property type="term" value="C:replisome"/>
    <property type="evidence" value="ECO:0007669"/>
    <property type="project" value="TreeGrafter"/>
</dbReference>
<dbReference type="EMBL" id="PFPL01000023">
    <property type="protein sequence ID" value="PIZ96396.1"/>
    <property type="molecule type" value="Genomic_DNA"/>
</dbReference>
<dbReference type="GO" id="GO:0046872">
    <property type="term" value="F:metal ion binding"/>
    <property type="evidence" value="ECO:0007669"/>
    <property type="project" value="UniProtKB-KW"/>
</dbReference>
<sequence>MNALNTKLKQYFNFSDFRPGQEEIVQAIVDGQDVVALMPTGGGKSLCYQLPALATQKVTLVISPLIALMKDQVDSLKARGLNAVLINSSISLDEVKSAVKEIESGKTHIIYMAPEGLKNKYLNDLFAKITLDIVAVDEAHCVSEWGHDFRPHYRLIKDFIASLKTRPSVTAFTATATPEVRDDIIKNLGLIKPQVFVRGFDRPNLKFFVRSDLKKKAREHEILRLVKSMNGSGIVYALSRKETEKISDFLNAENIRAVAYHAGLLPEERKKVQEKFMENRFKVIVATIAFGMGVDKADIRFVIHSGMPSSMEGYYQEAGRAGRDGEISYCVLLHSRADVGLRHFFIRKSKEEMTKQGKNIAEINRIANTQYEKLEAISNYVESKICRRQTILSYFADPDVSRIRENNGCNNCDICLNYKWEEVTENVKENKKSLSVFQSLSNTVMETVNMYKEGKTIEQISKIRSLGVTTIFQHLTRWYVEDDGALPVEEFVTPEQEKQILQAMSEAEDYTKLSPIKVKLPDDISYEQIRLVMAKIQKVKLW</sequence>
<dbReference type="InterPro" id="IPR032284">
    <property type="entry name" value="RecQ_Zn-bd"/>
</dbReference>
<accession>A0A2M7VBG3</accession>
<dbReference type="PANTHER" id="PTHR13710">
    <property type="entry name" value="DNA HELICASE RECQ FAMILY MEMBER"/>
    <property type="match status" value="1"/>
</dbReference>
<evidence type="ECO:0000256" key="10">
    <source>
        <dbReference type="ARBA" id="ARBA00034808"/>
    </source>
</evidence>
<evidence type="ECO:0000256" key="8">
    <source>
        <dbReference type="ARBA" id="ARBA00023235"/>
    </source>
</evidence>
<dbReference type="NCBIfam" id="TIGR00614">
    <property type="entry name" value="recQ_fam"/>
    <property type="match status" value="1"/>
</dbReference>
<dbReference type="GO" id="GO:0003677">
    <property type="term" value="F:DNA binding"/>
    <property type="evidence" value="ECO:0007669"/>
    <property type="project" value="UniProtKB-KW"/>
</dbReference>
<keyword evidence="6" id="KW-0067">ATP-binding</keyword>
<dbReference type="GO" id="GO:0005737">
    <property type="term" value="C:cytoplasm"/>
    <property type="evidence" value="ECO:0007669"/>
    <property type="project" value="TreeGrafter"/>
</dbReference>
<evidence type="ECO:0000256" key="4">
    <source>
        <dbReference type="ARBA" id="ARBA00022801"/>
    </source>
</evidence>
<dbReference type="PROSITE" id="PS51194">
    <property type="entry name" value="HELICASE_CTER"/>
    <property type="match status" value="1"/>
</dbReference>
<dbReference type="Pfam" id="PF14493">
    <property type="entry name" value="HTH_40"/>
    <property type="match status" value="1"/>
</dbReference>
<feature type="domain" description="Helicase ATP-binding" evidence="13">
    <location>
        <begin position="25"/>
        <end position="194"/>
    </location>
</feature>
<keyword evidence="3" id="KW-0547">Nucleotide-binding</keyword>
<evidence type="ECO:0000313" key="15">
    <source>
        <dbReference type="EMBL" id="PIZ96396.1"/>
    </source>
</evidence>
<dbReference type="GO" id="GO:0006310">
    <property type="term" value="P:DNA recombination"/>
    <property type="evidence" value="ECO:0007669"/>
    <property type="project" value="InterPro"/>
</dbReference>
<reference evidence="16" key="1">
    <citation type="submission" date="2017-09" db="EMBL/GenBank/DDBJ databases">
        <title>Depth-based differentiation of microbial function through sediment-hosted aquifers and enrichment of novel symbionts in the deep terrestrial subsurface.</title>
        <authorList>
            <person name="Probst A.J."/>
            <person name="Ladd B."/>
            <person name="Jarett J.K."/>
            <person name="Geller-Mcgrath D.E."/>
            <person name="Sieber C.M.K."/>
            <person name="Emerson J.B."/>
            <person name="Anantharaman K."/>
            <person name="Thomas B.C."/>
            <person name="Malmstrom R."/>
            <person name="Stieglmeier M."/>
            <person name="Klingl A."/>
            <person name="Woyke T."/>
            <person name="Ryan C.M."/>
            <person name="Banfield J.F."/>
        </authorList>
    </citation>
    <scope>NUCLEOTIDE SEQUENCE [LARGE SCALE GENOMIC DNA]</scope>
</reference>
<protein>
    <recommendedName>
        <fullName evidence="11">ATP-dependent DNA helicase RecQ</fullName>
        <ecNumber evidence="10">5.6.2.4</ecNumber>
    </recommendedName>
    <alternativeName>
        <fullName evidence="12">DNA 3'-5' helicase RecQ</fullName>
    </alternativeName>
</protein>
<dbReference type="GO" id="GO:0043138">
    <property type="term" value="F:3'-5' DNA helicase activity"/>
    <property type="evidence" value="ECO:0007669"/>
    <property type="project" value="UniProtKB-EC"/>
</dbReference>
<evidence type="ECO:0000256" key="2">
    <source>
        <dbReference type="ARBA" id="ARBA00022723"/>
    </source>
</evidence>
<evidence type="ECO:0000256" key="12">
    <source>
        <dbReference type="ARBA" id="ARBA00044550"/>
    </source>
</evidence>
<name>A0A2M7VBG3_9BACT</name>
<dbReference type="InterPro" id="IPR027417">
    <property type="entry name" value="P-loop_NTPase"/>
</dbReference>
<dbReference type="InterPro" id="IPR014001">
    <property type="entry name" value="Helicase_ATP-bd"/>
</dbReference>
<evidence type="ECO:0000256" key="5">
    <source>
        <dbReference type="ARBA" id="ARBA00022806"/>
    </source>
</evidence>
<dbReference type="SMART" id="SM00490">
    <property type="entry name" value="HELICc"/>
    <property type="match status" value="1"/>
</dbReference>
<dbReference type="InterPro" id="IPR004589">
    <property type="entry name" value="DNA_helicase_ATP-dep_RecQ"/>
</dbReference>
<keyword evidence="8" id="KW-0413">Isomerase</keyword>
<evidence type="ECO:0000256" key="7">
    <source>
        <dbReference type="ARBA" id="ARBA00023125"/>
    </source>
</evidence>
<dbReference type="GO" id="GO:0005524">
    <property type="term" value="F:ATP binding"/>
    <property type="evidence" value="ECO:0007669"/>
    <property type="project" value="UniProtKB-KW"/>
</dbReference>
<dbReference type="Pfam" id="PF16124">
    <property type="entry name" value="RecQ_Zn_bind"/>
    <property type="match status" value="1"/>
</dbReference>
<evidence type="ECO:0000256" key="9">
    <source>
        <dbReference type="ARBA" id="ARBA00034617"/>
    </source>
</evidence>
<dbReference type="AlphaFoldDB" id="A0A2M7VBG3"/>
<dbReference type="EC" id="5.6.2.4" evidence="10"/>
<dbReference type="SMART" id="SM00487">
    <property type="entry name" value="DEXDc"/>
    <property type="match status" value="1"/>
</dbReference>
<dbReference type="Pfam" id="PF00271">
    <property type="entry name" value="Helicase_C"/>
    <property type="match status" value="1"/>
</dbReference>
<evidence type="ECO:0000256" key="3">
    <source>
        <dbReference type="ARBA" id="ARBA00022741"/>
    </source>
</evidence>
<comment type="similarity">
    <text evidence="1">Belongs to the helicase family. RecQ subfamily.</text>
</comment>
<dbReference type="FunFam" id="3.40.50.300:FF:001389">
    <property type="entry name" value="ATP-dependent DNA helicase RecQ"/>
    <property type="match status" value="1"/>
</dbReference>
<dbReference type="GO" id="GO:0006281">
    <property type="term" value="P:DNA repair"/>
    <property type="evidence" value="ECO:0007669"/>
    <property type="project" value="TreeGrafter"/>
</dbReference>